<dbReference type="OrthoDB" id="57539at2"/>
<name>A0A074LTE3_9BACL</name>
<protein>
    <recommendedName>
        <fullName evidence="2">SLH domain-containing protein</fullName>
    </recommendedName>
</protein>
<keyword evidence="4" id="KW-1185">Reference proteome</keyword>
<gene>
    <name evidence="3" type="ORF">EL26_06000</name>
</gene>
<evidence type="ECO:0000259" key="2">
    <source>
        <dbReference type="PROSITE" id="PS51272"/>
    </source>
</evidence>
<reference evidence="3 4" key="1">
    <citation type="journal article" date="2013" name="Int. J. Syst. Evol. Microbiol.">
        <title>Tumebacillus flagellatus sp. nov., an alpha-amylase/pullulanase-producing bacterium isolated from cassava wastewater.</title>
        <authorList>
            <person name="Wang Q."/>
            <person name="Xie N."/>
            <person name="Qin Y."/>
            <person name="Shen N."/>
            <person name="Zhu J."/>
            <person name="Mi H."/>
            <person name="Huang R."/>
        </authorList>
    </citation>
    <scope>NUCLEOTIDE SEQUENCE [LARGE SCALE GENOMIC DNA]</scope>
    <source>
        <strain evidence="3 4">GST4</strain>
    </source>
</reference>
<proteinExistence type="predicted"/>
<dbReference type="AlphaFoldDB" id="A0A074LTE3"/>
<evidence type="ECO:0000313" key="3">
    <source>
        <dbReference type="EMBL" id="KEO84319.1"/>
    </source>
</evidence>
<dbReference type="eggNOG" id="COG1657">
    <property type="taxonomic scope" value="Bacteria"/>
</dbReference>
<dbReference type="InterPro" id="IPR001119">
    <property type="entry name" value="SLH_dom"/>
</dbReference>
<organism evidence="3 4">
    <name type="scientific">Tumebacillus flagellatus</name>
    <dbReference type="NCBI Taxonomy" id="1157490"/>
    <lineage>
        <taxon>Bacteria</taxon>
        <taxon>Bacillati</taxon>
        <taxon>Bacillota</taxon>
        <taxon>Bacilli</taxon>
        <taxon>Bacillales</taxon>
        <taxon>Alicyclobacillaceae</taxon>
        <taxon>Tumebacillus</taxon>
    </lineage>
</organism>
<dbReference type="Proteomes" id="UP000027931">
    <property type="component" value="Unassembled WGS sequence"/>
</dbReference>
<dbReference type="RefSeq" id="WP_038085454.1">
    <property type="nucleotide sequence ID" value="NZ_JMIR01000005.1"/>
</dbReference>
<feature type="domain" description="SLH" evidence="2">
    <location>
        <begin position="87"/>
        <end position="150"/>
    </location>
</feature>
<sequence length="552" mass="61876">MKLWRKHWNMWLAATTLLAATAVYAPKAEACGCVSFFNDDDQFASYAMTAAASLDSKGIMQGDTQRNFHPTATLTREEMAVVLAKMMKLPTPATSATGWSAPYIQAVTAAGLMVGDETGNFHPEQPLTRQELAATLVRAIKLDTTGQGKNGTVTDRDAISPWARDAVQAALQLGLMHGDTETAFNPLGLAERQQAAVVINNALLYQGVRENLNQRLQAIQEHDQAKFLATFDPDQTLATTRVEQTHWFQDLTAGSIRDYRVEIVHLEVSPPMHIDVTLNQTYTLDGKPHDLTYHEAYKFYGEGIFDAGENFYSLPSEHFVVHFAKEDEATARKVRDEAEAAYADLQTRYPHDTPPGHQLDIKLYRDPEQLRQSVKLSFAWQFAGWYEYGESIKLSSKPGATGEYRSKIQHEMVHELTIGLSNNNLPYWLAEGLATYYAAPEGSEVTVFPMEYNSIAKLETINLEALTDNLEISNYYNTAGNIVTFFAKTYGEEKVRELVKALGEYPYQEGTVGVHDAENAKRLHETLPRVFGKTSEQLNAEWQTWIKAQRSK</sequence>
<dbReference type="Pfam" id="PF00395">
    <property type="entry name" value="SLH"/>
    <property type="match status" value="3"/>
</dbReference>
<feature type="signal peptide" evidence="1">
    <location>
        <begin position="1"/>
        <end position="25"/>
    </location>
</feature>
<feature type="chain" id="PRO_5038893713" description="SLH domain-containing protein" evidence="1">
    <location>
        <begin position="26"/>
        <end position="552"/>
    </location>
</feature>
<comment type="caution">
    <text evidence="3">The sequence shown here is derived from an EMBL/GenBank/DDBJ whole genome shotgun (WGS) entry which is preliminary data.</text>
</comment>
<feature type="domain" description="SLH" evidence="2">
    <location>
        <begin position="151"/>
        <end position="213"/>
    </location>
</feature>
<dbReference type="PROSITE" id="PS51272">
    <property type="entry name" value="SLH"/>
    <property type="match status" value="2"/>
</dbReference>
<evidence type="ECO:0000313" key="4">
    <source>
        <dbReference type="Proteomes" id="UP000027931"/>
    </source>
</evidence>
<accession>A0A074LTE3</accession>
<dbReference type="EMBL" id="JMIR01000005">
    <property type="protein sequence ID" value="KEO84319.1"/>
    <property type="molecule type" value="Genomic_DNA"/>
</dbReference>
<dbReference type="STRING" id="1157490.EL26_06000"/>
<keyword evidence="1" id="KW-0732">Signal</keyword>
<evidence type="ECO:0000256" key="1">
    <source>
        <dbReference type="SAM" id="SignalP"/>
    </source>
</evidence>